<gene>
    <name evidence="2" type="ORF">Psi01_29740</name>
</gene>
<sequence length="403" mass="45386">MFSPLSRKPPKAKSSRKQVRKQKPAGSGSGFGSAPVKSVHPPVFPETVNPSRRIAVVDEEPDRLGSAKVVRGLTRRAVLATPVALSDQERYDLNRQAARQTLDQIYDQYYDAATGLKRPPGALQKSIYNLMGKAPSDYAKVPITDLQWRAFKAQPNATVVSQGVGNARQEWERYWHELARYRSSWDRFNPFAAAPTPPAGPEDNEQAILRGDYFRVHNQNGDSSNKKRRMRRIIVNVNSQEAGLRVARALNGLFTDPVTAKHFWQYKIYLSRKPGMAGRPIKHDKLVLYYGLADPDDTSSDPVGDKIVDAIDRAIRPEDVGEGFAPFYSRISPGIAWAEEPKAFVSALKRSFTRTRAEIIAEVVRTHPHIDDKDEFERLVYAALEQARVDPERPHRHLAEVIE</sequence>
<dbReference type="Pfam" id="PF17914">
    <property type="entry name" value="HopA1"/>
    <property type="match status" value="1"/>
</dbReference>
<dbReference type="Proteomes" id="UP000619788">
    <property type="component" value="Unassembled WGS sequence"/>
</dbReference>
<organism evidence="2 3">
    <name type="scientific">Planobispora siamensis</name>
    <dbReference type="NCBI Taxonomy" id="936338"/>
    <lineage>
        <taxon>Bacteria</taxon>
        <taxon>Bacillati</taxon>
        <taxon>Actinomycetota</taxon>
        <taxon>Actinomycetes</taxon>
        <taxon>Streptosporangiales</taxon>
        <taxon>Streptosporangiaceae</taxon>
        <taxon>Planobispora</taxon>
    </lineage>
</organism>
<protein>
    <submittedName>
        <fullName evidence="2">Uncharacterized protein</fullName>
    </submittedName>
</protein>
<evidence type="ECO:0000313" key="3">
    <source>
        <dbReference type="Proteomes" id="UP000619788"/>
    </source>
</evidence>
<feature type="compositionally biased region" description="Basic residues" evidence="1">
    <location>
        <begin position="8"/>
        <end position="23"/>
    </location>
</feature>
<accession>A0A8J3WIZ3</accession>
<dbReference type="EMBL" id="BOOJ01000027">
    <property type="protein sequence ID" value="GIH92344.1"/>
    <property type="molecule type" value="Genomic_DNA"/>
</dbReference>
<evidence type="ECO:0000256" key="1">
    <source>
        <dbReference type="SAM" id="MobiDB-lite"/>
    </source>
</evidence>
<comment type="caution">
    <text evidence="2">The sequence shown here is derived from an EMBL/GenBank/DDBJ whole genome shotgun (WGS) entry which is preliminary data.</text>
</comment>
<keyword evidence="3" id="KW-1185">Reference proteome</keyword>
<reference evidence="2 3" key="1">
    <citation type="submission" date="2021-01" db="EMBL/GenBank/DDBJ databases">
        <title>Whole genome shotgun sequence of Planobispora siamensis NBRC 107568.</title>
        <authorList>
            <person name="Komaki H."/>
            <person name="Tamura T."/>
        </authorList>
    </citation>
    <scope>NUCLEOTIDE SEQUENCE [LARGE SCALE GENOMIC DNA]</scope>
    <source>
        <strain evidence="2 3">NBRC 107568</strain>
    </source>
</reference>
<evidence type="ECO:0000313" key="2">
    <source>
        <dbReference type="EMBL" id="GIH92344.1"/>
    </source>
</evidence>
<feature type="region of interest" description="Disordered" evidence="1">
    <location>
        <begin position="1"/>
        <end position="47"/>
    </location>
</feature>
<dbReference type="InterPro" id="IPR040871">
    <property type="entry name" value="HopA1"/>
</dbReference>
<name>A0A8J3WIZ3_9ACTN</name>
<proteinExistence type="predicted"/>
<dbReference type="RefSeq" id="WP_204064573.1">
    <property type="nucleotide sequence ID" value="NZ_BOOJ01000027.1"/>
</dbReference>
<dbReference type="AlphaFoldDB" id="A0A8J3WIZ3"/>